<evidence type="ECO:0000313" key="2">
    <source>
        <dbReference type="Proteomes" id="UP001286313"/>
    </source>
</evidence>
<sequence>MSGSLMSVAPLDDCIQRLRGSYGNQILYQVLVTNSHQDNLLQLRLLTTLITTFADVYRLCQFLDTKVEIVERLPCFLTTAE</sequence>
<protein>
    <submittedName>
        <fullName evidence="1">Uncharacterized protein</fullName>
    </submittedName>
</protein>
<organism evidence="1 2">
    <name type="scientific">Petrolisthes cinctipes</name>
    <name type="common">Flat porcelain crab</name>
    <dbReference type="NCBI Taxonomy" id="88211"/>
    <lineage>
        <taxon>Eukaryota</taxon>
        <taxon>Metazoa</taxon>
        <taxon>Ecdysozoa</taxon>
        <taxon>Arthropoda</taxon>
        <taxon>Crustacea</taxon>
        <taxon>Multicrustacea</taxon>
        <taxon>Malacostraca</taxon>
        <taxon>Eumalacostraca</taxon>
        <taxon>Eucarida</taxon>
        <taxon>Decapoda</taxon>
        <taxon>Pleocyemata</taxon>
        <taxon>Anomura</taxon>
        <taxon>Galatheoidea</taxon>
        <taxon>Porcellanidae</taxon>
        <taxon>Petrolisthes</taxon>
    </lineage>
</organism>
<dbReference type="EMBL" id="JAWQEG010000432">
    <property type="protein sequence ID" value="KAK3890261.1"/>
    <property type="molecule type" value="Genomic_DNA"/>
</dbReference>
<dbReference type="Proteomes" id="UP001286313">
    <property type="component" value="Unassembled WGS sequence"/>
</dbReference>
<proteinExistence type="predicted"/>
<reference evidence="1" key="1">
    <citation type="submission" date="2023-10" db="EMBL/GenBank/DDBJ databases">
        <title>Genome assemblies of two species of porcelain crab, Petrolisthes cinctipes and Petrolisthes manimaculis (Anomura: Porcellanidae).</title>
        <authorList>
            <person name="Angst P."/>
        </authorList>
    </citation>
    <scope>NUCLEOTIDE SEQUENCE</scope>
    <source>
        <strain evidence="1">PB745_01</strain>
        <tissue evidence="1">Gill</tissue>
    </source>
</reference>
<accession>A0AAE1GE59</accession>
<name>A0AAE1GE59_PETCI</name>
<gene>
    <name evidence="1" type="ORF">Pcinc_005792</name>
</gene>
<dbReference type="AlphaFoldDB" id="A0AAE1GE59"/>
<evidence type="ECO:0000313" key="1">
    <source>
        <dbReference type="EMBL" id="KAK3890261.1"/>
    </source>
</evidence>
<keyword evidence="2" id="KW-1185">Reference proteome</keyword>
<comment type="caution">
    <text evidence="1">The sequence shown here is derived from an EMBL/GenBank/DDBJ whole genome shotgun (WGS) entry which is preliminary data.</text>
</comment>